<dbReference type="RefSeq" id="WP_317122249.1">
    <property type="nucleotide sequence ID" value="NZ_JAWJBA010000003.1"/>
</dbReference>
<evidence type="ECO:0000313" key="1">
    <source>
        <dbReference type="EMBL" id="MDV2685058.1"/>
    </source>
</evidence>
<gene>
    <name evidence="1" type="ORF">RYX56_11815</name>
</gene>
<reference evidence="1 2" key="1">
    <citation type="submission" date="2023-10" db="EMBL/GenBank/DDBJ databases">
        <title>Screening of Alkalihalobacillus lindianensis BZ-TG-R113 and Its Alleviation of Salt Stress on Rapeseed Growth.</title>
        <authorList>
            <person name="Zhao B."/>
            <person name="Guo T."/>
        </authorList>
    </citation>
    <scope>NUCLEOTIDE SEQUENCE [LARGE SCALE GENOMIC DNA]</scope>
    <source>
        <strain evidence="1 2">BZ-TG-R113</strain>
    </source>
</reference>
<protein>
    <submittedName>
        <fullName evidence="1">Uncharacterized protein</fullName>
    </submittedName>
</protein>
<dbReference type="EMBL" id="JAWJBA010000003">
    <property type="protein sequence ID" value="MDV2685058.1"/>
    <property type="molecule type" value="Genomic_DNA"/>
</dbReference>
<comment type="caution">
    <text evidence="1">The sequence shown here is derived from an EMBL/GenBank/DDBJ whole genome shotgun (WGS) entry which is preliminary data.</text>
</comment>
<dbReference type="Proteomes" id="UP001287282">
    <property type="component" value="Unassembled WGS sequence"/>
</dbReference>
<evidence type="ECO:0000313" key="2">
    <source>
        <dbReference type="Proteomes" id="UP001287282"/>
    </source>
</evidence>
<sequence length="47" mass="5556">MNDILNKVKHFFYELVELLFLLEYEECKLTKEPPKNGSKLKANINSN</sequence>
<name>A0ABU3XAZ3_9BACI</name>
<accession>A0ABU3XAZ3</accession>
<organism evidence="1 2">
    <name type="scientific">Alkalihalophilus lindianensis</name>
    <dbReference type="NCBI Taxonomy" id="1630542"/>
    <lineage>
        <taxon>Bacteria</taxon>
        <taxon>Bacillati</taxon>
        <taxon>Bacillota</taxon>
        <taxon>Bacilli</taxon>
        <taxon>Bacillales</taxon>
        <taxon>Bacillaceae</taxon>
        <taxon>Alkalihalophilus</taxon>
    </lineage>
</organism>
<keyword evidence="2" id="KW-1185">Reference proteome</keyword>
<proteinExistence type="predicted"/>